<reference evidence="4 5" key="1">
    <citation type="submission" date="2016-11" db="EMBL/GenBank/DDBJ databases">
        <authorList>
            <person name="Jaros S."/>
            <person name="Januszkiewicz K."/>
            <person name="Wedrychowicz H."/>
        </authorList>
    </citation>
    <scope>NUCLEOTIDE SEQUENCE [LARGE SCALE GENOMIC DNA]</scope>
    <source>
        <strain evidence="4 5">DSM 9705</strain>
    </source>
</reference>
<dbReference type="InterPro" id="IPR005025">
    <property type="entry name" value="FMN_Rdtase-like_dom"/>
</dbReference>
<dbReference type="PANTHER" id="PTHR43278">
    <property type="entry name" value="NAD(P)H-DEPENDENT FMN-CONTAINING OXIDOREDUCTASE YWQN-RELATED"/>
    <property type="match status" value="1"/>
</dbReference>
<dbReference type="GO" id="GO:0016491">
    <property type="term" value="F:oxidoreductase activity"/>
    <property type="evidence" value="ECO:0007669"/>
    <property type="project" value="InterPro"/>
</dbReference>
<feature type="domain" description="NADPH-dependent FMN reductase-like" evidence="3">
    <location>
        <begin position="1"/>
        <end position="106"/>
    </location>
</feature>
<proteinExistence type="predicted"/>
<accession>A0A1M5YG14</accession>
<evidence type="ECO:0000313" key="4">
    <source>
        <dbReference type="EMBL" id="SHI11001.1"/>
    </source>
</evidence>
<dbReference type="AlphaFoldDB" id="A0A1M5YG14"/>
<dbReference type="PANTHER" id="PTHR43278:SF2">
    <property type="entry name" value="IRON-SULFUR FLAVOPROTEIN"/>
    <property type="match status" value="1"/>
</dbReference>
<dbReference type="STRING" id="1121409.SAMN02745124_03996"/>
<dbReference type="InterPro" id="IPR051796">
    <property type="entry name" value="ISF_SsuE-like"/>
</dbReference>
<name>A0A1M5YG14_9BACT</name>
<protein>
    <submittedName>
        <fullName evidence="4">NADPH-dependent FMN reductase</fullName>
    </submittedName>
</protein>
<evidence type="ECO:0000259" key="3">
    <source>
        <dbReference type="Pfam" id="PF03358"/>
    </source>
</evidence>
<dbReference type="RefSeq" id="WP_073378938.1">
    <property type="nucleotide sequence ID" value="NZ_FQXS01000036.1"/>
</dbReference>
<evidence type="ECO:0000256" key="2">
    <source>
        <dbReference type="ARBA" id="ARBA00022643"/>
    </source>
</evidence>
<keyword evidence="5" id="KW-1185">Reference proteome</keyword>
<organism evidence="4 5">
    <name type="scientific">Desulfofustis glycolicus DSM 9705</name>
    <dbReference type="NCBI Taxonomy" id="1121409"/>
    <lineage>
        <taxon>Bacteria</taxon>
        <taxon>Pseudomonadati</taxon>
        <taxon>Thermodesulfobacteriota</taxon>
        <taxon>Desulfobulbia</taxon>
        <taxon>Desulfobulbales</taxon>
        <taxon>Desulfocapsaceae</taxon>
        <taxon>Desulfofustis</taxon>
    </lineage>
</organism>
<dbReference type="Pfam" id="PF03358">
    <property type="entry name" value="FMN_red"/>
    <property type="match status" value="1"/>
</dbReference>
<keyword evidence="1" id="KW-0285">Flavoprotein</keyword>
<dbReference type="Gene3D" id="3.40.50.360">
    <property type="match status" value="1"/>
</dbReference>
<dbReference type="SUPFAM" id="SSF52218">
    <property type="entry name" value="Flavoproteins"/>
    <property type="match status" value="1"/>
</dbReference>
<sequence length="218" mass="24501">MKILAFNGSPRLNGNTATMLEYAISGARENGAEVELFNLYKMQFSGCISCFSCKRLDKERPIVCAVIDDLKPVLEKVSEIDGLLIATPVYYGCESAATRAFIERLCFPYLNYADYTTSHFPRRIPVGLIYTMNVPSELFEAMGYDVTLGRTRETLEREFGSCKMVLANNTMQYTDYSLYEANATGEEKKAYRDAHFSNDCQNARQLGEQLASGKVFNA</sequence>
<evidence type="ECO:0000313" key="5">
    <source>
        <dbReference type="Proteomes" id="UP000184139"/>
    </source>
</evidence>
<dbReference type="Proteomes" id="UP000184139">
    <property type="component" value="Unassembled WGS sequence"/>
</dbReference>
<evidence type="ECO:0000256" key="1">
    <source>
        <dbReference type="ARBA" id="ARBA00022630"/>
    </source>
</evidence>
<dbReference type="EMBL" id="FQXS01000036">
    <property type="protein sequence ID" value="SHI11001.1"/>
    <property type="molecule type" value="Genomic_DNA"/>
</dbReference>
<gene>
    <name evidence="4" type="ORF">SAMN02745124_03996</name>
</gene>
<keyword evidence="2" id="KW-0288">FMN</keyword>
<dbReference type="InterPro" id="IPR029039">
    <property type="entry name" value="Flavoprotein-like_sf"/>
</dbReference>
<dbReference type="OrthoDB" id="6398207at2"/>